<dbReference type="Gene3D" id="1.10.510.10">
    <property type="entry name" value="Transferase(Phosphotransferase) domain 1"/>
    <property type="match status" value="1"/>
</dbReference>
<comment type="caution">
    <text evidence="3">The sequence shown here is derived from an EMBL/GenBank/DDBJ whole genome shotgun (WGS) entry which is preliminary data.</text>
</comment>
<accession>A0ABR0FVF8</accession>
<dbReference type="Gene3D" id="3.10.310.70">
    <property type="match status" value="1"/>
</dbReference>
<dbReference type="InterPro" id="IPR013108">
    <property type="entry name" value="Amidohydro_3"/>
</dbReference>
<gene>
    <name evidence="3" type="ORF">QC761_0046710</name>
</gene>
<dbReference type="Pfam" id="PF07969">
    <property type="entry name" value="Amidohydro_3"/>
    <property type="match status" value="1"/>
</dbReference>
<dbReference type="GeneID" id="87891575"/>
<feature type="region of interest" description="Disordered" evidence="1">
    <location>
        <begin position="597"/>
        <end position="633"/>
    </location>
</feature>
<dbReference type="SUPFAM" id="SSF51338">
    <property type="entry name" value="Composite domain of metallo-dependent hydrolases"/>
    <property type="match status" value="1"/>
</dbReference>
<dbReference type="Gene3D" id="2.30.40.10">
    <property type="entry name" value="Urease, subunit C, domain 1"/>
    <property type="match status" value="1"/>
</dbReference>
<feature type="region of interest" description="Disordered" evidence="1">
    <location>
        <begin position="1"/>
        <end position="28"/>
    </location>
</feature>
<evidence type="ECO:0000313" key="4">
    <source>
        <dbReference type="Proteomes" id="UP001322138"/>
    </source>
</evidence>
<feature type="compositionally biased region" description="Polar residues" evidence="1">
    <location>
        <begin position="1040"/>
        <end position="1058"/>
    </location>
</feature>
<evidence type="ECO:0000313" key="3">
    <source>
        <dbReference type="EMBL" id="KAK4646822.1"/>
    </source>
</evidence>
<dbReference type="SUPFAM" id="SSF51556">
    <property type="entry name" value="Metallo-dependent hydrolases"/>
    <property type="match status" value="1"/>
</dbReference>
<dbReference type="EMBL" id="JAFFGZ010000004">
    <property type="protein sequence ID" value="KAK4646822.1"/>
    <property type="molecule type" value="Genomic_DNA"/>
</dbReference>
<dbReference type="InterPro" id="IPR032466">
    <property type="entry name" value="Metal_Hydrolase"/>
</dbReference>
<evidence type="ECO:0000259" key="2">
    <source>
        <dbReference type="PROSITE" id="PS50011"/>
    </source>
</evidence>
<dbReference type="Proteomes" id="UP001322138">
    <property type="component" value="Unassembled WGS sequence"/>
</dbReference>
<dbReference type="PROSITE" id="PS50011">
    <property type="entry name" value="PROTEIN_KINASE_DOM"/>
    <property type="match status" value="1"/>
</dbReference>
<dbReference type="RefSeq" id="XP_062735798.1">
    <property type="nucleotide sequence ID" value="XM_062872414.1"/>
</dbReference>
<feature type="compositionally biased region" description="Low complexity" evidence="1">
    <location>
        <begin position="599"/>
        <end position="627"/>
    </location>
</feature>
<name>A0ABR0FVF8_9PEZI</name>
<feature type="domain" description="Protein kinase" evidence="2">
    <location>
        <begin position="88"/>
        <end position="500"/>
    </location>
</feature>
<feature type="region of interest" description="Disordered" evidence="1">
    <location>
        <begin position="819"/>
        <end position="845"/>
    </location>
</feature>
<dbReference type="PANTHER" id="PTHR22642">
    <property type="entry name" value="IMIDAZOLONEPROPIONASE"/>
    <property type="match status" value="1"/>
</dbReference>
<protein>
    <recommendedName>
        <fullName evidence="2">Protein kinase domain-containing protein</fullName>
    </recommendedName>
</protein>
<dbReference type="SUPFAM" id="SSF56112">
    <property type="entry name" value="Protein kinase-like (PK-like)"/>
    <property type="match status" value="1"/>
</dbReference>
<dbReference type="InterPro" id="IPR000719">
    <property type="entry name" value="Prot_kinase_dom"/>
</dbReference>
<dbReference type="Gene3D" id="3.20.20.140">
    <property type="entry name" value="Metal-dependent hydrolases"/>
    <property type="match status" value="1"/>
</dbReference>
<reference evidence="3 4" key="1">
    <citation type="journal article" date="2023" name="bioRxiv">
        <title>High-quality genome assemblies of four members of thePodospora anserinaspecies complex.</title>
        <authorList>
            <person name="Ament-Velasquez S.L."/>
            <person name="Vogan A.A."/>
            <person name="Wallerman O."/>
            <person name="Hartmann F."/>
            <person name="Gautier V."/>
            <person name="Silar P."/>
            <person name="Giraud T."/>
            <person name="Johannesson H."/>
        </authorList>
    </citation>
    <scope>NUCLEOTIDE SEQUENCE [LARGE SCALE GENOMIC DNA]</scope>
    <source>
        <strain evidence="3 4">CBS 112042</strain>
    </source>
</reference>
<proteinExistence type="predicted"/>
<keyword evidence="4" id="KW-1185">Reference proteome</keyword>
<dbReference type="PANTHER" id="PTHR22642:SF21">
    <property type="entry name" value="PERIPLASMIC PROTEIN"/>
    <property type="match status" value="1"/>
</dbReference>
<feature type="region of interest" description="Disordered" evidence="1">
    <location>
        <begin position="1039"/>
        <end position="1058"/>
    </location>
</feature>
<organism evidence="3 4">
    <name type="scientific">Podospora bellae-mahoneyi</name>
    <dbReference type="NCBI Taxonomy" id="2093777"/>
    <lineage>
        <taxon>Eukaryota</taxon>
        <taxon>Fungi</taxon>
        <taxon>Dikarya</taxon>
        <taxon>Ascomycota</taxon>
        <taxon>Pezizomycotina</taxon>
        <taxon>Sordariomycetes</taxon>
        <taxon>Sordariomycetidae</taxon>
        <taxon>Sordariales</taxon>
        <taxon>Podosporaceae</taxon>
        <taxon>Podospora</taxon>
    </lineage>
</organism>
<evidence type="ECO:0000256" key="1">
    <source>
        <dbReference type="SAM" id="MobiDB-lite"/>
    </source>
</evidence>
<dbReference type="InterPro" id="IPR011009">
    <property type="entry name" value="Kinase-like_dom_sf"/>
</dbReference>
<sequence>MASPNDSTIRDDSGFVGVQRSTDTPFGEKIEERGWKNMTLGAFPLERPEVAEREAYKNESPVTNKSLIWLQARPKGFVLIRWFTLPKYMTKNGVMVGLFHSVDKPEEQVVIKQVLGNISWRLSSNVNGIIPEIEYMTLDDPAAYKSLEYDPILYPISQMYAVQIHDYGTRPDNDIKNWHGDSQSTMFMKYYNGGSLRELLENYKKGRLSKNSERTGAEDVPEEFIWHFIAQVGRAYAYLHTGHVKSPEENLRNNNHLKPDLKHPTLKDWVSIGHNNGHLHNIWLHYPSAEEKQKDPRLENFNACFPQIHLADFGLACDVKHDVHGEYKARLKKLPEPGTWFDKMYFGVMLKTLLTISEKRIKAWGLGRELAFHVAEREQAGDEIKFPFTKLATSKKLRAKYSGELLDLVGKFEDMYDFAAEEYDNTADMKEATCAWWTEFTQTKKVQRERRWEEWPSNDWLYGHVIALADYKLDQHRRAKDKRDRPVMWTMGIRGGMPYRAYDPQRWPFTATQDFQQAHMALAAIRVHTFPFWPSRSAVIMVMEARGGKYKDLVRTIHRHNKRLNDRRKLLKIAEKNYMYPFMNNFYVKPLITAPQAGTSTPSHAHQSSSPQQSGRSQQSSSSHQSSIPTVSTNSPLRDAAIVARVNKPVWELYPFIARELSTLDILRSRQIDIATRGNLSDIDKRTLAIVDKQLKNILAAIWSFWAEVERRKVKHLQEEKHHENSTFEGRKADYSLAHVYNKRNINTQIGMHHEFDRKHNDTIRRIDNEVQFLESLMKWWKDQISFINNQQFTEGGTVPVHRDSKSKPDLYDEWMLEAEQEQSSSADPDGKSTILPDSNDPSYENRALDRLEKYCEYILRTGFFENPDMTLKDVTNLPAFWAADDTILLEAERAAENSFVDGLSMPADEESVTTLRNLFNAPGDLNDGRMDQTIQDNIDAAEGNSSYIDSSVRRSTPTTKGIPLAEYYRKLYAGENPWAGEEDAGDGDDAPTMAKMSSVMTLQVLSEDEDGGTDTLSRNLNIPTSQGRLVAQTLPGRYQDTTLPSQRPKTSQTRTITHSVDSALGPAPEKFRQGPRPWTSLDDFMRSGMESRLFGPLPVQTFDPKRYIRAWHLRLEGDSTPEEYVRNGMDKAIQHAIRVEEELQNGAWDDGALLPPRFITQPHTSGSLRGSVLLYNGKIHTIGPSNRVVSILAVRDGYIAYTGDDLPEAERTLSQSSSPVRKINLRRRVAVPGLIDCHNHIVLLGNRPGYHTPLELSLSVADVKATYQQRAKGVPKDGWITTIGGFSPSQLKEQRLPTLEELDSAVNDNPIFISTSFSGPATTNTKGREILEREASVVIATNGSIASGLENGKALLWLRQNLLGFEERKRSVRSAMEYAASVGVTTHLDQGAFSATNTSSDGAASEDLYTFHLPWLSVYNDLDGIIRLRINFLHDDTTTENPTLVERLRNTFPFFGNDMMRTGAIGEFAVGIADYAGGPVFEAAALKIAKAGWRLEVHALGENDLKTQLESFEKVDAEVSIKNLRWVVAHVPRISTDSLRRLKALGAGVNVSGWLYLSGTGNTTNPAGPPFRRILDSGIRGGFGPDGANIAPLSPWPHAYYAITGKNAKGEVINPGQSISRQEVLELFTKHNTWFLGGPDEHSLGILETGRLGDVAVLSEDYFTIPEERIKQLRSVLTVVGGVVVWDSGEI</sequence>
<dbReference type="InterPro" id="IPR011059">
    <property type="entry name" value="Metal-dep_hydrolase_composite"/>
</dbReference>